<protein>
    <submittedName>
        <fullName evidence="1">Uncharacterized protein</fullName>
    </submittedName>
</protein>
<dbReference type="KEGG" id="pmy:Pmen_3961"/>
<dbReference type="OrthoDB" id="8526408at2"/>
<evidence type="ECO:0000313" key="1">
    <source>
        <dbReference type="EMBL" id="ABP86708.1"/>
    </source>
</evidence>
<name>A4XZE2_ECTM1</name>
<sequence>MTVAVMLGGIALDMHAGAPEQTEQPIGGGQVLRMSDGAAVKQTHWQKMSGTIAGRGLYPSGLDGLDYSNPLELRLTMVTSMQGAGLEYVLPSTPRPDRAPWARARVDGVWRRTPCVLDDETLTVTVTAVVGADQYQVNWMPVYSVFAERPGRAQVGSFDWSIPWEEV</sequence>
<dbReference type="HOGENOM" id="CLU_136781_0_0_6"/>
<gene>
    <name evidence="1" type="ordered locus">Pmen_3961</name>
</gene>
<dbReference type="PATRIC" id="fig|399739.8.peg.4014"/>
<reference evidence="1" key="1">
    <citation type="submission" date="2007-04" db="EMBL/GenBank/DDBJ databases">
        <title>Complete sequence of Pseudomonas mendocina ymp.</title>
        <authorList>
            <consortium name="US DOE Joint Genome Institute"/>
            <person name="Copeland A."/>
            <person name="Lucas S."/>
            <person name="Lapidus A."/>
            <person name="Barry K."/>
            <person name="Glavina del Rio T."/>
            <person name="Dalin E."/>
            <person name="Tice H."/>
            <person name="Pitluck S."/>
            <person name="Kiss H."/>
            <person name="Brettin T."/>
            <person name="Detter J.C."/>
            <person name="Bruce D."/>
            <person name="Han C."/>
            <person name="Schmutz J."/>
            <person name="Larimer F."/>
            <person name="Land M."/>
            <person name="Hauser L."/>
            <person name="Kyrpides N."/>
            <person name="Mikhailova N."/>
            <person name="Hersman L."/>
            <person name="Dubois J."/>
            <person name="Maurice P."/>
            <person name="Richardson P."/>
        </authorList>
    </citation>
    <scope>NUCLEOTIDE SEQUENCE [LARGE SCALE GENOMIC DNA]</scope>
    <source>
        <strain evidence="1">Ymp</strain>
    </source>
</reference>
<dbReference type="eggNOG" id="ENOG5033EAD">
    <property type="taxonomic scope" value="Bacteria"/>
</dbReference>
<proteinExistence type="predicted"/>
<organism evidence="1">
    <name type="scientific">Ectopseudomonas mendocina (strain ymp)</name>
    <name type="common">Pseudomonas mendocina</name>
    <dbReference type="NCBI Taxonomy" id="399739"/>
    <lineage>
        <taxon>Bacteria</taxon>
        <taxon>Pseudomonadati</taxon>
        <taxon>Pseudomonadota</taxon>
        <taxon>Gammaproteobacteria</taxon>
        <taxon>Pseudomonadales</taxon>
        <taxon>Pseudomonadaceae</taxon>
        <taxon>Ectopseudomonas</taxon>
    </lineage>
</organism>
<accession>A4XZE2</accession>
<dbReference type="STRING" id="399739.Pmen_3961"/>
<dbReference type="EMBL" id="CP000680">
    <property type="protein sequence ID" value="ABP86708.1"/>
    <property type="molecule type" value="Genomic_DNA"/>
</dbReference>
<dbReference type="AlphaFoldDB" id="A4XZE2"/>